<dbReference type="EMBL" id="SMBJ01000032">
    <property type="protein sequence ID" value="TCU13566.1"/>
    <property type="molecule type" value="Genomic_DNA"/>
</dbReference>
<keyword evidence="3 10" id="KW-0812">Transmembrane</keyword>
<dbReference type="PANTHER" id="PTHR47019">
    <property type="entry name" value="LIPID II FLIPPASE MURJ"/>
    <property type="match status" value="1"/>
</dbReference>
<evidence type="ECO:0000256" key="10">
    <source>
        <dbReference type="SAM" id="Phobius"/>
    </source>
</evidence>
<comment type="function">
    <text evidence="8">Involved in peptidoglycan biosynthesis. Transports lipid-linked peptidoglycan precursors from the inner to the outer leaflet of the cytoplasmic membrane.</text>
</comment>
<accession>A0A4R3Q6M3</accession>
<evidence type="ECO:0000256" key="4">
    <source>
        <dbReference type="ARBA" id="ARBA00022960"/>
    </source>
</evidence>
<evidence type="ECO:0000313" key="11">
    <source>
        <dbReference type="EMBL" id="TCU13566.1"/>
    </source>
</evidence>
<feature type="transmembrane region" description="Helical" evidence="10">
    <location>
        <begin position="82"/>
        <end position="107"/>
    </location>
</feature>
<dbReference type="RefSeq" id="WP_165918607.1">
    <property type="nucleotide sequence ID" value="NZ_SMBJ01000032.1"/>
</dbReference>
<evidence type="ECO:0000313" key="12">
    <source>
        <dbReference type="Proteomes" id="UP000295547"/>
    </source>
</evidence>
<feature type="transmembrane region" description="Helical" evidence="10">
    <location>
        <begin position="408"/>
        <end position="429"/>
    </location>
</feature>
<evidence type="ECO:0000256" key="2">
    <source>
        <dbReference type="ARBA" id="ARBA00022475"/>
    </source>
</evidence>
<protein>
    <submittedName>
        <fullName evidence="11">Putative peptidoglycan lipid II flippase</fullName>
    </submittedName>
</protein>
<feature type="transmembrane region" description="Helical" evidence="10">
    <location>
        <begin position="163"/>
        <end position="181"/>
    </location>
</feature>
<keyword evidence="7 10" id="KW-0472">Membrane</keyword>
<comment type="caution">
    <text evidence="11">The sequence shown here is derived from an EMBL/GenBank/DDBJ whole genome shotgun (WGS) entry which is preliminary data.</text>
</comment>
<dbReference type="InterPro" id="IPR004268">
    <property type="entry name" value="MurJ"/>
</dbReference>
<evidence type="ECO:0000256" key="1">
    <source>
        <dbReference type="ARBA" id="ARBA00004651"/>
    </source>
</evidence>
<keyword evidence="6 10" id="KW-1133">Transmembrane helix</keyword>
<dbReference type="GO" id="GO:0015648">
    <property type="term" value="F:lipid-linked peptidoglycan transporter activity"/>
    <property type="evidence" value="ECO:0007669"/>
    <property type="project" value="TreeGrafter"/>
</dbReference>
<proteinExistence type="inferred from homology"/>
<evidence type="ECO:0000256" key="8">
    <source>
        <dbReference type="ARBA" id="ARBA00060041"/>
    </source>
</evidence>
<dbReference type="GO" id="GO:0009252">
    <property type="term" value="P:peptidoglycan biosynthetic process"/>
    <property type="evidence" value="ECO:0007669"/>
    <property type="project" value="UniProtKB-KW"/>
</dbReference>
<reference evidence="11 12" key="1">
    <citation type="submission" date="2019-03" db="EMBL/GenBank/DDBJ databases">
        <title>Genomic Encyclopedia of Type Strains, Phase IV (KMG-V): Genome sequencing to study the core and pangenomes of soil and plant-associated prokaryotes.</title>
        <authorList>
            <person name="Whitman W."/>
        </authorList>
    </citation>
    <scope>NUCLEOTIDE SEQUENCE [LARGE SCALE GENOMIC DNA]</scope>
    <source>
        <strain evidence="11 12">Gr42</strain>
    </source>
</reference>
<dbReference type="Proteomes" id="UP000295547">
    <property type="component" value="Unassembled WGS sequence"/>
</dbReference>
<feature type="transmembrane region" description="Helical" evidence="10">
    <location>
        <begin position="436"/>
        <end position="458"/>
    </location>
</feature>
<dbReference type="PANTHER" id="PTHR47019:SF1">
    <property type="entry name" value="LIPID II FLIPPASE MURJ"/>
    <property type="match status" value="1"/>
</dbReference>
<organism evidence="11 12">
    <name type="scientific">Rhizobium azibense</name>
    <dbReference type="NCBI Taxonomy" id="1136135"/>
    <lineage>
        <taxon>Bacteria</taxon>
        <taxon>Pseudomonadati</taxon>
        <taxon>Pseudomonadota</taxon>
        <taxon>Alphaproteobacteria</taxon>
        <taxon>Hyphomicrobiales</taxon>
        <taxon>Rhizobiaceae</taxon>
        <taxon>Rhizobium/Agrobacterium group</taxon>
        <taxon>Rhizobium</taxon>
    </lineage>
</organism>
<comment type="subcellular location">
    <subcellularLocation>
        <location evidence="1">Cell membrane</location>
        <topology evidence="1">Multi-pass membrane protein</topology>
    </subcellularLocation>
</comment>
<feature type="transmembrane region" description="Helical" evidence="10">
    <location>
        <begin position="381"/>
        <end position="402"/>
    </location>
</feature>
<keyword evidence="5" id="KW-0573">Peptidoglycan synthesis</keyword>
<feature type="transmembrane region" description="Helical" evidence="10">
    <location>
        <begin position="127"/>
        <end position="151"/>
    </location>
</feature>
<evidence type="ECO:0000256" key="6">
    <source>
        <dbReference type="ARBA" id="ARBA00022989"/>
    </source>
</evidence>
<comment type="similarity">
    <text evidence="9">Belongs to the MurJ/MviN family.</text>
</comment>
<dbReference type="Pfam" id="PF03023">
    <property type="entry name" value="MurJ"/>
    <property type="match status" value="1"/>
</dbReference>
<sequence>MKLFGWLKHGYVSLLLGNLSSKFLGILREGLFAAWFGTGDVAAAYRIAQTGYLLPTHGFIGDSLSAGLLPLYRRLQSESQDAARLLVLIAGLYGLIFSFIVTVAIYYYSYEFAHVLAPGANAVAKDIASNLLKVMALSTPFYVLSGMLSYLEAAYGKYGAIAWRPMILNIGSVAGAAMAVYLKADHWLATTLVISHILFFLRTVFEIRGLDKLTPQSRGIWREAGKISARFLGNMVPLLGLPLIGQSNLVVERIVSSWLGTHIIPSVDYAKTIVDTGTQLLAVPLGIVTMATHGGMAGEEARAFSRRTAGLLMILSFPASVLIALNAEPIVTLIFARGRFDETAIASTSAVLALMAAGLGFSLTSYYLIKVLNAQLRNIESLIITVIAAAINMAINLGLWPYLGPQTIGLGAAGYGFVIFVLCLVRLGFAFELRKLIAAVSVGVIAQALLTVIAVRLIGFPFQLIASFFIAAMIWLPLVLIRGPVRDAAGPLMTKLPVLRRFA</sequence>
<feature type="transmembrane region" description="Helical" evidence="10">
    <location>
        <begin position="348"/>
        <end position="369"/>
    </location>
</feature>
<evidence type="ECO:0000256" key="9">
    <source>
        <dbReference type="ARBA" id="ARBA00061532"/>
    </source>
</evidence>
<feature type="transmembrane region" description="Helical" evidence="10">
    <location>
        <begin position="464"/>
        <end position="485"/>
    </location>
</feature>
<feature type="transmembrane region" description="Helical" evidence="10">
    <location>
        <begin position="311"/>
        <end position="336"/>
    </location>
</feature>
<dbReference type="InterPro" id="IPR051050">
    <property type="entry name" value="Lipid_II_flippase_MurJ/MviN"/>
</dbReference>
<dbReference type="GO" id="GO:0008360">
    <property type="term" value="P:regulation of cell shape"/>
    <property type="evidence" value="ECO:0007669"/>
    <property type="project" value="UniProtKB-KW"/>
</dbReference>
<keyword evidence="12" id="KW-1185">Reference proteome</keyword>
<dbReference type="AlphaFoldDB" id="A0A4R3Q6M3"/>
<keyword evidence="4" id="KW-0133">Cell shape</keyword>
<evidence type="ECO:0000256" key="5">
    <source>
        <dbReference type="ARBA" id="ARBA00022984"/>
    </source>
</evidence>
<gene>
    <name evidence="11" type="ORF">EV130_1323</name>
</gene>
<dbReference type="GO" id="GO:0005886">
    <property type="term" value="C:plasma membrane"/>
    <property type="evidence" value="ECO:0007669"/>
    <property type="project" value="UniProtKB-SubCell"/>
</dbReference>
<feature type="transmembrane region" description="Helical" evidence="10">
    <location>
        <begin position="187"/>
        <end position="205"/>
    </location>
</feature>
<evidence type="ECO:0000256" key="7">
    <source>
        <dbReference type="ARBA" id="ARBA00023136"/>
    </source>
</evidence>
<name>A0A4R3Q6M3_9HYPH</name>
<dbReference type="GO" id="GO:0034204">
    <property type="term" value="P:lipid translocation"/>
    <property type="evidence" value="ECO:0007669"/>
    <property type="project" value="TreeGrafter"/>
</dbReference>
<keyword evidence="2" id="KW-1003">Cell membrane</keyword>
<evidence type="ECO:0000256" key="3">
    <source>
        <dbReference type="ARBA" id="ARBA00022692"/>
    </source>
</evidence>